<dbReference type="OrthoDB" id="9795980at2"/>
<evidence type="ECO:0000313" key="8">
    <source>
        <dbReference type="Proteomes" id="UP000034156"/>
    </source>
</evidence>
<dbReference type="RefSeq" id="WP_046849947.1">
    <property type="nucleotide sequence ID" value="NZ_CBDIPD010000164.1"/>
</dbReference>
<reference evidence="8" key="1">
    <citation type="submission" date="2015-05" db="EMBL/GenBank/DDBJ databases">
        <title>Draft genome of Nitrosomonas communis strain Nm2.</title>
        <authorList>
            <person name="Kozlowski J.A."/>
            <person name="Kits K.D."/>
            <person name="Stein L.Y."/>
        </authorList>
    </citation>
    <scope>NUCLEOTIDE SEQUENCE [LARGE SCALE GENOMIC DNA]</scope>
    <source>
        <strain evidence="8">Nm2</strain>
    </source>
</reference>
<evidence type="ECO:0000313" key="6">
    <source>
        <dbReference type="EMBL" id="AKH37877.1"/>
    </source>
</evidence>
<dbReference type="InterPro" id="IPR050574">
    <property type="entry name" value="HPF/YfiA_ribosome-assoc"/>
</dbReference>
<dbReference type="PANTHER" id="PTHR33231:SF1">
    <property type="entry name" value="30S RIBOSOMAL PROTEIN"/>
    <property type="match status" value="1"/>
</dbReference>
<reference evidence="6 8" key="2">
    <citation type="journal article" date="2016" name="Genome Announc.">
        <title>Genome Sequence of Nitrosomonas communis Strain Nm2, a Mesophilic Ammonia-Oxidizing Bacterium Isolated from Mediterranean Soil.</title>
        <authorList>
            <person name="Kozlowski J.A."/>
            <person name="Kits K.D."/>
            <person name="Stein L.Y."/>
        </authorList>
    </citation>
    <scope>NUCLEOTIDE SEQUENCE [LARGE SCALE GENOMIC DNA]</scope>
    <source>
        <strain evidence="6 8">Nm2</strain>
    </source>
</reference>
<dbReference type="FunFam" id="3.30.160.100:FF:000001">
    <property type="entry name" value="Ribosome hibernation promoting factor"/>
    <property type="match status" value="1"/>
</dbReference>
<sequence length="110" mass="12955">MNLILTGDHVEITPALRDYVNSKMEKISRHFDHLIDVNVILSVEKHQQKAEAYIHLRGKDIFVEVESADMYASIDSLVDKLDRQILKYKEKNIERRNHDALKNQEFDHPE</sequence>
<evidence type="ECO:0000313" key="9">
    <source>
        <dbReference type="Proteomes" id="UP000324176"/>
    </source>
</evidence>
<keyword evidence="8" id="KW-1185">Reference proteome</keyword>
<dbReference type="EMBL" id="VNHT01000005">
    <property type="protein sequence ID" value="TYP92839.1"/>
    <property type="molecule type" value="Genomic_DNA"/>
</dbReference>
<comment type="similarity">
    <text evidence="2">Belongs to the HPF/YfiA ribosome-associated protein family. Short HPF subfamily.</text>
</comment>
<protein>
    <recommendedName>
        <fullName evidence="4">Ribosome hibernation promoting factor</fullName>
    </recommendedName>
    <alternativeName>
        <fullName evidence="5">Hibernation factor HPF</fullName>
    </alternativeName>
</protein>
<dbReference type="InterPro" id="IPR003489">
    <property type="entry name" value="RHF/RaiA"/>
</dbReference>
<dbReference type="AlphaFoldDB" id="A0A0F7KG86"/>
<dbReference type="KEGG" id="nco:AAW31_08715"/>
<keyword evidence="1" id="KW-0810">Translation regulation</keyword>
<evidence type="ECO:0000256" key="4">
    <source>
        <dbReference type="ARBA" id="ARBA00041148"/>
    </source>
</evidence>
<gene>
    <name evidence="6" type="ORF">AAW31_08715</name>
    <name evidence="7" type="ORF">BCL69_100538</name>
</gene>
<dbReference type="SUPFAM" id="SSF69754">
    <property type="entry name" value="Ribosome binding protein Y (YfiA homologue)"/>
    <property type="match status" value="1"/>
</dbReference>
<accession>A0A0F7KG86</accession>
<dbReference type="PANTHER" id="PTHR33231">
    <property type="entry name" value="30S RIBOSOMAL PROTEIN"/>
    <property type="match status" value="1"/>
</dbReference>
<proteinExistence type="inferred from homology"/>
<dbReference type="Proteomes" id="UP000034156">
    <property type="component" value="Chromosome"/>
</dbReference>
<dbReference type="Gene3D" id="3.30.160.100">
    <property type="entry name" value="Ribosome hibernation promotion factor-like"/>
    <property type="match status" value="1"/>
</dbReference>
<reference evidence="7 9" key="3">
    <citation type="submission" date="2019-07" db="EMBL/GenBank/DDBJ databases">
        <title>Active sludge and wastewater microbial communities from Klosterneuburg, Austria.</title>
        <authorList>
            <person name="Wagner M."/>
        </authorList>
    </citation>
    <scope>NUCLEOTIDE SEQUENCE [LARGE SCALE GENOMIC DNA]</scope>
    <source>
        <strain evidence="7 9">Nm2</strain>
    </source>
</reference>
<evidence type="ECO:0000313" key="7">
    <source>
        <dbReference type="EMBL" id="TYP92839.1"/>
    </source>
</evidence>
<dbReference type="GO" id="GO:0045900">
    <property type="term" value="P:negative regulation of translational elongation"/>
    <property type="evidence" value="ECO:0007669"/>
    <property type="project" value="TreeGrafter"/>
</dbReference>
<dbReference type="InterPro" id="IPR036567">
    <property type="entry name" value="RHF-like"/>
</dbReference>
<dbReference type="Pfam" id="PF02482">
    <property type="entry name" value="Ribosomal_S30AE"/>
    <property type="match status" value="1"/>
</dbReference>
<evidence type="ECO:0000256" key="3">
    <source>
        <dbReference type="ARBA" id="ARBA00038695"/>
    </source>
</evidence>
<comment type="subunit">
    <text evidence="3">Associates exclusively with 100S ribosomes, which are dimers of 70S ribosomes.</text>
</comment>
<evidence type="ECO:0000256" key="2">
    <source>
        <dbReference type="ARBA" id="ARBA00038434"/>
    </source>
</evidence>
<dbReference type="NCBIfam" id="TIGR00741">
    <property type="entry name" value="yfiA"/>
    <property type="match status" value="1"/>
</dbReference>
<dbReference type="GO" id="GO:0043024">
    <property type="term" value="F:ribosomal small subunit binding"/>
    <property type="evidence" value="ECO:0007669"/>
    <property type="project" value="TreeGrafter"/>
</dbReference>
<dbReference type="Proteomes" id="UP000324176">
    <property type="component" value="Unassembled WGS sequence"/>
</dbReference>
<dbReference type="EMBL" id="CP011451">
    <property type="protein sequence ID" value="AKH37877.1"/>
    <property type="molecule type" value="Genomic_DNA"/>
</dbReference>
<organism evidence="6 8">
    <name type="scientific">Nitrosomonas communis</name>
    <dbReference type="NCBI Taxonomy" id="44574"/>
    <lineage>
        <taxon>Bacteria</taxon>
        <taxon>Pseudomonadati</taxon>
        <taxon>Pseudomonadota</taxon>
        <taxon>Betaproteobacteria</taxon>
        <taxon>Nitrosomonadales</taxon>
        <taxon>Nitrosomonadaceae</taxon>
        <taxon>Nitrosomonas</taxon>
    </lineage>
</organism>
<name>A0A0F7KG86_9PROT</name>
<evidence type="ECO:0000256" key="1">
    <source>
        <dbReference type="ARBA" id="ARBA00022845"/>
    </source>
</evidence>
<dbReference type="PATRIC" id="fig|44574.3.peg.2128"/>
<dbReference type="GO" id="GO:0022627">
    <property type="term" value="C:cytosolic small ribosomal subunit"/>
    <property type="evidence" value="ECO:0007669"/>
    <property type="project" value="TreeGrafter"/>
</dbReference>
<dbReference type="CDD" id="cd00552">
    <property type="entry name" value="RaiA"/>
    <property type="match status" value="1"/>
</dbReference>
<evidence type="ECO:0000256" key="5">
    <source>
        <dbReference type="ARBA" id="ARBA00041319"/>
    </source>
</evidence>